<gene>
    <name evidence="9" type="ORF">MKW94_024615</name>
</gene>
<evidence type="ECO:0000256" key="6">
    <source>
        <dbReference type="PROSITE-ProRule" id="PRU00104"/>
    </source>
</evidence>
<evidence type="ECO:0000256" key="7">
    <source>
        <dbReference type="SAM" id="MobiDB-lite"/>
    </source>
</evidence>
<keyword evidence="4" id="KW-0808">Transferase</keyword>
<dbReference type="InterPro" id="IPR050409">
    <property type="entry name" value="E3_ubiq-protein_ligase"/>
</dbReference>
<evidence type="ECO:0000313" key="9">
    <source>
        <dbReference type="EMBL" id="MCL7023988.1"/>
    </source>
</evidence>
<dbReference type="Gene3D" id="3.30.2160.10">
    <property type="entry name" value="Hect, E3 ligase catalytic domain"/>
    <property type="match status" value="1"/>
</dbReference>
<dbReference type="GO" id="GO:0000209">
    <property type="term" value="P:protein polyubiquitination"/>
    <property type="evidence" value="ECO:0007669"/>
    <property type="project" value="TreeGrafter"/>
</dbReference>
<comment type="pathway">
    <text evidence="2">Protein modification; protein ubiquitination.</text>
</comment>
<protein>
    <recommendedName>
        <fullName evidence="3">HECT-type E3 ubiquitin transferase</fullName>
        <ecNumber evidence="3">2.3.2.26</ecNumber>
    </recommendedName>
</protein>
<reference evidence="9" key="1">
    <citation type="submission" date="2022-03" db="EMBL/GenBank/DDBJ databases">
        <title>A functionally conserved STORR gene fusion in Papaver species that diverged 16.8 million years ago.</title>
        <authorList>
            <person name="Catania T."/>
        </authorList>
    </citation>
    <scope>NUCLEOTIDE SEQUENCE</scope>
    <source>
        <strain evidence="9">S-191538</strain>
    </source>
</reference>
<feature type="compositionally biased region" description="Acidic residues" evidence="7">
    <location>
        <begin position="45"/>
        <end position="76"/>
    </location>
</feature>
<evidence type="ECO:0000259" key="8">
    <source>
        <dbReference type="PROSITE" id="PS50237"/>
    </source>
</evidence>
<dbReference type="Gene3D" id="3.30.2410.10">
    <property type="entry name" value="Hect, E3 ligase catalytic domain"/>
    <property type="match status" value="1"/>
</dbReference>
<dbReference type="PANTHER" id="PTHR11254">
    <property type="entry name" value="HECT DOMAIN UBIQUITIN-PROTEIN LIGASE"/>
    <property type="match status" value="1"/>
</dbReference>
<evidence type="ECO:0000256" key="3">
    <source>
        <dbReference type="ARBA" id="ARBA00012485"/>
    </source>
</evidence>
<keyword evidence="5 6" id="KW-0833">Ubl conjugation pathway</keyword>
<dbReference type="InterPro" id="IPR000569">
    <property type="entry name" value="HECT_dom"/>
</dbReference>
<dbReference type="GO" id="GO:0061630">
    <property type="term" value="F:ubiquitin protein ligase activity"/>
    <property type="evidence" value="ECO:0007669"/>
    <property type="project" value="UniProtKB-EC"/>
</dbReference>
<dbReference type="AlphaFoldDB" id="A0AA41V418"/>
<comment type="caution">
    <text evidence="9">The sequence shown here is derived from an EMBL/GenBank/DDBJ whole genome shotgun (WGS) entry which is preliminary data.</text>
</comment>
<evidence type="ECO:0000256" key="4">
    <source>
        <dbReference type="ARBA" id="ARBA00022679"/>
    </source>
</evidence>
<organism evidence="9 10">
    <name type="scientific">Papaver nudicaule</name>
    <name type="common">Iceland poppy</name>
    <dbReference type="NCBI Taxonomy" id="74823"/>
    <lineage>
        <taxon>Eukaryota</taxon>
        <taxon>Viridiplantae</taxon>
        <taxon>Streptophyta</taxon>
        <taxon>Embryophyta</taxon>
        <taxon>Tracheophyta</taxon>
        <taxon>Spermatophyta</taxon>
        <taxon>Magnoliopsida</taxon>
        <taxon>Ranunculales</taxon>
        <taxon>Papaveraceae</taxon>
        <taxon>Papaveroideae</taxon>
        <taxon>Papaver</taxon>
    </lineage>
</organism>
<feature type="region of interest" description="Disordered" evidence="7">
    <location>
        <begin position="44"/>
        <end position="79"/>
    </location>
</feature>
<dbReference type="SMART" id="SM00119">
    <property type="entry name" value="HECTc"/>
    <property type="match status" value="1"/>
</dbReference>
<dbReference type="GO" id="GO:0005737">
    <property type="term" value="C:cytoplasm"/>
    <property type="evidence" value="ECO:0007669"/>
    <property type="project" value="TreeGrafter"/>
</dbReference>
<dbReference type="Proteomes" id="UP001177140">
    <property type="component" value="Unassembled WGS sequence"/>
</dbReference>
<keyword evidence="10" id="KW-1185">Reference proteome</keyword>
<dbReference type="SUPFAM" id="SSF56204">
    <property type="entry name" value="Hect, E3 ligase catalytic domain"/>
    <property type="match status" value="1"/>
</dbReference>
<evidence type="ECO:0000256" key="5">
    <source>
        <dbReference type="ARBA" id="ARBA00022786"/>
    </source>
</evidence>
<feature type="active site" description="Glycyl thioester intermediate" evidence="6">
    <location>
        <position position="743"/>
    </location>
</feature>
<dbReference type="EMBL" id="JAJJMA010029035">
    <property type="protein sequence ID" value="MCL7023988.1"/>
    <property type="molecule type" value="Genomic_DNA"/>
</dbReference>
<feature type="domain" description="HECT" evidence="8">
    <location>
        <begin position="438"/>
        <end position="777"/>
    </location>
</feature>
<dbReference type="EC" id="2.3.2.26" evidence="3"/>
<dbReference type="CDD" id="cd00078">
    <property type="entry name" value="HECTc"/>
    <property type="match status" value="1"/>
</dbReference>
<dbReference type="InterPro" id="IPR035983">
    <property type="entry name" value="Hect_E3_ubiquitin_ligase"/>
</dbReference>
<proteinExistence type="predicted"/>
<accession>A0AA41V418</accession>
<evidence type="ECO:0000256" key="2">
    <source>
        <dbReference type="ARBA" id="ARBA00004906"/>
    </source>
</evidence>
<dbReference type="PROSITE" id="PS50237">
    <property type="entry name" value="HECT"/>
    <property type="match status" value="1"/>
</dbReference>
<name>A0AA41V418_PAPNU</name>
<comment type="catalytic activity">
    <reaction evidence="1">
        <text>S-ubiquitinyl-[E2 ubiquitin-conjugating enzyme]-L-cysteine + [acceptor protein]-L-lysine = [E2 ubiquitin-conjugating enzyme]-L-cysteine + N(6)-ubiquitinyl-[acceptor protein]-L-lysine.</text>
        <dbReference type="EC" id="2.3.2.26"/>
    </reaction>
</comment>
<dbReference type="Pfam" id="PF00632">
    <property type="entry name" value="HECT"/>
    <property type="match status" value="1"/>
</dbReference>
<dbReference type="PANTHER" id="PTHR11254:SF424">
    <property type="entry name" value="E3 UBIQUITIN-PROTEIN LIGASE UPL5"/>
    <property type="match status" value="1"/>
</dbReference>
<dbReference type="Gene3D" id="3.90.1750.10">
    <property type="entry name" value="Hect, E3 ligase catalytic domains"/>
    <property type="match status" value="1"/>
</dbReference>
<dbReference type="GO" id="GO:0006511">
    <property type="term" value="P:ubiquitin-dependent protein catabolic process"/>
    <property type="evidence" value="ECO:0007669"/>
    <property type="project" value="TreeGrafter"/>
</dbReference>
<evidence type="ECO:0000313" key="10">
    <source>
        <dbReference type="Proteomes" id="UP001177140"/>
    </source>
</evidence>
<sequence length="777" mass="89948">MEMEADKEANILLDQLMNSDEYIQIKQQYQDYIVFVYRTYRGISTDEDDEDEDEDDEDDDDDDDDDDDVEEEEEEEGHVRYTSRDDILTGLKDILNNIPRDNMKKSMEHLQILSCCGLSTVLLWLLRSPVIENKNIAKECIRLFLTGSGFFLPSSIQNQCATIVLRFCSFFHDATHDDERELYQSCRKTLVSILKSIAFSNRPKYFGIARTSQLICGLYKFVRELQWKLVDSLESTYLSSSPLAARNLTSLKRDFKEFALFSLHLRKAIEDHVKVNGRTLPFNLEDFDEEDPYQLEEIDMFHDILLTLVLVVKQSLHRWDMGIRGAGGDLQSNNGWSDLLSILKELHSISELYVDGKEILSAAFQEFPRSMSYLILHSKSGDNHLWLLKYGSAIDFESRRHLMVIMFPEVKHEMEKLHKMFIDRSMLLTQSYELIAPLKAKSLHYGLSIEFKDEVATGHGVLREWLLLVCQALFSPENSLFLECPEDRHRFFPSPAKVTAQQLKLFGVCGRVIALALMHKVQVGIAFDRVFFLRLAKEKISLEDIRCADPVMYRSCKQILEMDDDFVDSDALRLTFIWETEDFGSRETVELCPGGNNIIVNSKNREQYVDLLIQHLFVKSIYAKVACFARGFSQILCKQRPGENFFRGIELKDLDCVLLGSNIPISVKDWKAHTVYEGYTEADDQIHWFWKVVEGMSMEQQRELLFFWTSVKYLPVNGFSGLPYPLTIYKTSSDDRLPSSHTCFCRLAFPQYPSLAIVRHHLSYICQPHVGRGFGFQ</sequence>
<evidence type="ECO:0000256" key="1">
    <source>
        <dbReference type="ARBA" id="ARBA00000885"/>
    </source>
</evidence>